<proteinExistence type="inferred from homology"/>
<evidence type="ECO:0000313" key="8">
    <source>
        <dbReference type="Proteomes" id="UP001194696"/>
    </source>
</evidence>
<dbReference type="Gene3D" id="3.30.450.30">
    <property type="entry name" value="Dynein light chain 2a, cytoplasmic"/>
    <property type="match status" value="1"/>
</dbReference>
<dbReference type="SUPFAM" id="SSF55770">
    <property type="entry name" value="Profilin (actin-binding protein)"/>
    <property type="match status" value="2"/>
</dbReference>
<dbReference type="InterPro" id="IPR036140">
    <property type="entry name" value="PFN_sf"/>
</dbReference>
<keyword evidence="3" id="KW-0963">Cytoplasm</keyword>
<dbReference type="Proteomes" id="UP001194696">
    <property type="component" value="Unassembled WGS sequence"/>
</dbReference>
<protein>
    <recommendedName>
        <fullName evidence="6">Profilin</fullName>
    </recommendedName>
</protein>
<reference evidence="7 8" key="1">
    <citation type="journal article" date="2020" name="Fungal Divers.">
        <title>Resolving the Mortierellaceae phylogeny through synthesis of multi-gene phylogenetics and phylogenomics.</title>
        <authorList>
            <person name="Vandepol N."/>
            <person name="Liber J."/>
            <person name="Desiro A."/>
            <person name="Na H."/>
            <person name="Kennedy M."/>
            <person name="Barry K."/>
            <person name="Grigoriev I.V."/>
            <person name="Miller A.N."/>
            <person name="O'Donnell K."/>
            <person name="Stajich J.E."/>
            <person name="Bonito G."/>
        </authorList>
    </citation>
    <scope>NUCLEOTIDE SEQUENCE [LARGE SCALE GENOMIC DNA]</scope>
    <source>
        <strain evidence="7 8">AD045</strain>
    </source>
</reference>
<gene>
    <name evidence="7" type="primary">PFY1_2</name>
    <name evidence="7" type="ORF">BGZ96_005634</name>
</gene>
<comment type="subcellular location">
    <subcellularLocation>
        <location evidence="1">Cytoplasm</location>
        <location evidence="1">Cytoskeleton</location>
    </subcellularLocation>
</comment>
<evidence type="ECO:0000256" key="3">
    <source>
        <dbReference type="ARBA" id="ARBA00022490"/>
    </source>
</evidence>
<dbReference type="Pfam" id="PF00235">
    <property type="entry name" value="Profilin"/>
    <property type="match status" value="2"/>
</dbReference>
<sequence length="163" mass="17771">MSWKAYVDDNLVGTGKVAKAAIFGLDGSLWATSSDFKINEVEAKKLIAAFNDVSDIAAKGLYLEETKFVFLRNPDNSIYARHHVPPFIDKDDDDDDDGDGGSSKDRYRRVKRMVEWGHLGATGITAVKTGQAVLVGFYNENQQAGACNTVVEGLATYLIGVGY</sequence>
<dbReference type="PANTHER" id="PTHR11604:SF0">
    <property type="entry name" value="PROFILIN"/>
    <property type="match status" value="1"/>
</dbReference>
<dbReference type="PANTHER" id="PTHR11604">
    <property type="entry name" value="PROFILIN"/>
    <property type="match status" value="1"/>
</dbReference>
<keyword evidence="5" id="KW-0206">Cytoskeleton</keyword>
<name>A0ABQ7K3P6_9FUNG</name>
<evidence type="ECO:0000313" key="7">
    <source>
        <dbReference type="EMBL" id="KAG0290913.1"/>
    </source>
</evidence>
<evidence type="ECO:0000256" key="4">
    <source>
        <dbReference type="ARBA" id="ARBA00023203"/>
    </source>
</evidence>
<evidence type="ECO:0000256" key="2">
    <source>
        <dbReference type="ARBA" id="ARBA00010058"/>
    </source>
</evidence>
<organism evidence="7 8">
    <name type="scientific">Linnemannia gamsii</name>
    <dbReference type="NCBI Taxonomy" id="64522"/>
    <lineage>
        <taxon>Eukaryota</taxon>
        <taxon>Fungi</taxon>
        <taxon>Fungi incertae sedis</taxon>
        <taxon>Mucoromycota</taxon>
        <taxon>Mortierellomycotina</taxon>
        <taxon>Mortierellomycetes</taxon>
        <taxon>Mortierellales</taxon>
        <taxon>Mortierellaceae</taxon>
        <taxon>Linnemannia</taxon>
    </lineage>
</organism>
<comment type="caution">
    <text evidence="7">The sequence shown here is derived from an EMBL/GenBank/DDBJ whole genome shotgun (WGS) entry which is preliminary data.</text>
</comment>
<evidence type="ECO:0000256" key="6">
    <source>
        <dbReference type="RuleBase" id="RU003909"/>
    </source>
</evidence>
<evidence type="ECO:0000256" key="1">
    <source>
        <dbReference type="ARBA" id="ARBA00004245"/>
    </source>
</evidence>
<dbReference type="PRINTS" id="PR00392">
    <property type="entry name" value="PROFILIN"/>
</dbReference>
<dbReference type="InterPro" id="IPR048278">
    <property type="entry name" value="PFN"/>
</dbReference>
<comment type="similarity">
    <text evidence="2 6">Belongs to the profilin family.</text>
</comment>
<dbReference type="CDD" id="cd00148">
    <property type="entry name" value="PROF"/>
    <property type="match status" value="1"/>
</dbReference>
<evidence type="ECO:0000256" key="5">
    <source>
        <dbReference type="ARBA" id="ARBA00023212"/>
    </source>
</evidence>
<dbReference type="SMART" id="SM00392">
    <property type="entry name" value="PROF"/>
    <property type="match status" value="1"/>
</dbReference>
<keyword evidence="8" id="KW-1185">Reference proteome</keyword>
<keyword evidence="4 6" id="KW-0009">Actin-binding</keyword>
<dbReference type="InterPro" id="IPR005455">
    <property type="entry name" value="PFN_euk"/>
</dbReference>
<dbReference type="PRINTS" id="PR01640">
    <property type="entry name" value="PROFILINPLNT"/>
</dbReference>
<dbReference type="EMBL" id="JAAAIM010000267">
    <property type="protein sequence ID" value="KAG0290913.1"/>
    <property type="molecule type" value="Genomic_DNA"/>
</dbReference>
<accession>A0ABQ7K3P6</accession>